<gene>
    <name evidence="2" type="ORF">CAMP_LOCUS5047</name>
</gene>
<organism evidence="2 3">
    <name type="scientific">Caenorhabditis angaria</name>
    <dbReference type="NCBI Taxonomy" id="860376"/>
    <lineage>
        <taxon>Eukaryota</taxon>
        <taxon>Metazoa</taxon>
        <taxon>Ecdysozoa</taxon>
        <taxon>Nematoda</taxon>
        <taxon>Chromadorea</taxon>
        <taxon>Rhabditida</taxon>
        <taxon>Rhabditina</taxon>
        <taxon>Rhabditomorpha</taxon>
        <taxon>Rhabditoidea</taxon>
        <taxon>Rhabditidae</taxon>
        <taxon>Peloderinae</taxon>
        <taxon>Caenorhabditis</taxon>
    </lineage>
</organism>
<feature type="region of interest" description="Disordered" evidence="1">
    <location>
        <begin position="82"/>
        <end position="126"/>
    </location>
</feature>
<keyword evidence="3" id="KW-1185">Reference proteome</keyword>
<evidence type="ECO:0000313" key="3">
    <source>
        <dbReference type="Proteomes" id="UP001152747"/>
    </source>
</evidence>
<feature type="compositionally biased region" description="Gly residues" evidence="1">
    <location>
        <begin position="466"/>
        <end position="484"/>
    </location>
</feature>
<dbReference type="Proteomes" id="UP001152747">
    <property type="component" value="Unassembled WGS sequence"/>
</dbReference>
<protein>
    <submittedName>
        <fullName evidence="2">Uncharacterized protein</fullName>
    </submittedName>
</protein>
<feature type="region of interest" description="Disordered" evidence="1">
    <location>
        <begin position="507"/>
        <end position="558"/>
    </location>
</feature>
<comment type="caution">
    <text evidence="2">The sequence shown here is derived from an EMBL/GenBank/DDBJ whole genome shotgun (WGS) entry which is preliminary data.</text>
</comment>
<feature type="compositionally biased region" description="Basic and acidic residues" evidence="1">
    <location>
        <begin position="98"/>
        <end position="120"/>
    </location>
</feature>
<accession>A0A9P1ICY5</accession>
<dbReference type="EMBL" id="CANHGI010000002">
    <property type="protein sequence ID" value="CAI5442410.1"/>
    <property type="molecule type" value="Genomic_DNA"/>
</dbReference>
<feature type="region of interest" description="Disordered" evidence="1">
    <location>
        <begin position="1"/>
        <end position="23"/>
    </location>
</feature>
<evidence type="ECO:0000313" key="2">
    <source>
        <dbReference type="EMBL" id="CAI5442410.1"/>
    </source>
</evidence>
<feature type="compositionally biased region" description="Low complexity" evidence="1">
    <location>
        <begin position="535"/>
        <end position="553"/>
    </location>
</feature>
<dbReference type="OrthoDB" id="5857539at2759"/>
<dbReference type="AlphaFoldDB" id="A0A9P1ICY5"/>
<feature type="compositionally biased region" description="Gly residues" evidence="1">
    <location>
        <begin position="514"/>
        <end position="534"/>
    </location>
</feature>
<reference evidence="2" key="1">
    <citation type="submission" date="2022-11" db="EMBL/GenBank/DDBJ databases">
        <authorList>
            <person name="Kikuchi T."/>
        </authorList>
    </citation>
    <scope>NUCLEOTIDE SEQUENCE</scope>
    <source>
        <strain evidence="2">PS1010</strain>
    </source>
</reference>
<feature type="compositionally biased region" description="Polar residues" evidence="1">
    <location>
        <begin position="1"/>
        <end position="10"/>
    </location>
</feature>
<evidence type="ECO:0000256" key="1">
    <source>
        <dbReference type="SAM" id="MobiDB-lite"/>
    </source>
</evidence>
<feature type="region of interest" description="Disordered" evidence="1">
    <location>
        <begin position="459"/>
        <end position="484"/>
    </location>
</feature>
<proteinExistence type="predicted"/>
<sequence length="573" mass="58212">MAKSQKTGAPTQEELAALIDKGHGQQLNKDEIAKRKKTEELPENFQLADGFGVFLVVVGGNEYLCVTNLLCNKCVRTNGKVKRCEQHKKKKKRRSKSKKDGDVQDDASDRDKLGALRHIDDDDEEEEKIDGAFTPDFILTPGVGGANIQVPVDIKNNDKAGPRAKNMNHVKGVLVRGPANIPQFIPNDRMTKALKLRYDNYVEGELILKEGKEVFVPASLGADKMNDKNMKEIAKAATADVVNAKTADAIGTKDAVPVIVEIADNGIPIMKILKEKPKDREAIVGVIIANADGIPVFVQTGGRELGGGKDAPLVPTTPPENAKPGDHIGDVILGADGRPVAVKPGDYPKGAKVLGKLIVGNNGEPVFVPTGTSNADAMKASAAAAANAEMLEKAQIDAQAKVTGQSKAAVEEQMNKIAENNGGTAGGEAGGAGGAGGGFGGGGGEVRSVGFGQQAFGASQFARPSGTGGGGASRGGGGGGAGGGGGYSGGANEVRSVGFGAQQFGASQFARPSGTGGGGGGGGGGGAGGVGASGSGASKGASVGNNTMGNNNNEVKSMAFGDKQYGASVFVRK</sequence>
<feature type="compositionally biased region" description="Basic residues" evidence="1">
    <location>
        <begin position="82"/>
        <end position="97"/>
    </location>
</feature>
<name>A0A9P1ICY5_9PELO</name>